<accession>A0ABP0HWJ5</accession>
<protein>
    <submittedName>
        <fullName evidence="1">Uncharacterized protein</fullName>
    </submittedName>
</protein>
<organism evidence="1 2">
    <name type="scientific">Durusdinium trenchii</name>
    <dbReference type="NCBI Taxonomy" id="1381693"/>
    <lineage>
        <taxon>Eukaryota</taxon>
        <taxon>Sar</taxon>
        <taxon>Alveolata</taxon>
        <taxon>Dinophyceae</taxon>
        <taxon>Suessiales</taxon>
        <taxon>Symbiodiniaceae</taxon>
        <taxon>Durusdinium</taxon>
    </lineage>
</organism>
<sequence length="99" mass="11002">MPGKGKISAALLRFSKSFSYLRSSSVVGVVLFSACLPEVKSELINFDIDSTEAKCFRFCGRQFNQDENGATVVVVHNARGLRPIVLDLFSPMRRQAEVF</sequence>
<name>A0ABP0HWJ5_9DINO</name>
<dbReference type="PROSITE" id="PS51257">
    <property type="entry name" value="PROKAR_LIPOPROTEIN"/>
    <property type="match status" value="1"/>
</dbReference>
<reference evidence="1 2" key="1">
    <citation type="submission" date="2024-02" db="EMBL/GenBank/DDBJ databases">
        <authorList>
            <person name="Chen Y."/>
            <person name="Shah S."/>
            <person name="Dougan E. K."/>
            <person name="Thang M."/>
            <person name="Chan C."/>
        </authorList>
    </citation>
    <scope>NUCLEOTIDE SEQUENCE [LARGE SCALE GENOMIC DNA]</scope>
</reference>
<evidence type="ECO:0000313" key="2">
    <source>
        <dbReference type="Proteomes" id="UP001642484"/>
    </source>
</evidence>
<keyword evidence="2" id="KW-1185">Reference proteome</keyword>
<dbReference type="EMBL" id="CAXAMN010001459">
    <property type="protein sequence ID" value="CAK8994575.1"/>
    <property type="molecule type" value="Genomic_DNA"/>
</dbReference>
<gene>
    <name evidence="1" type="ORF">CCMP2556_LOCUS3701</name>
</gene>
<dbReference type="Proteomes" id="UP001642484">
    <property type="component" value="Unassembled WGS sequence"/>
</dbReference>
<proteinExistence type="predicted"/>
<comment type="caution">
    <text evidence="1">The sequence shown here is derived from an EMBL/GenBank/DDBJ whole genome shotgun (WGS) entry which is preliminary data.</text>
</comment>
<evidence type="ECO:0000313" key="1">
    <source>
        <dbReference type="EMBL" id="CAK8994575.1"/>
    </source>
</evidence>